<dbReference type="InterPro" id="IPR012493">
    <property type="entry name" value="Renin_rcpt"/>
</dbReference>
<keyword evidence="1" id="KW-0472">Membrane</keyword>
<dbReference type="EMBL" id="NIVC01000578">
    <property type="protein sequence ID" value="PAA80492.1"/>
    <property type="molecule type" value="Genomic_DNA"/>
</dbReference>
<keyword evidence="1" id="KW-1133">Transmembrane helix</keyword>
<comment type="caution">
    <text evidence="5">The sequence shown here is derived from an EMBL/GenBank/DDBJ whole genome shotgun (WGS) entry which is preliminary data.</text>
</comment>
<dbReference type="AlphaFoldDB" id="A0A267G5G4"/>
<organism evidence="5 6">
    <name type="scientific">Macrostomum lignano</name>
    <dbReference type="NCBI Taxonomy" id="282301"/>
    <lineage>
        <taxon>Eukaryota</taxon>
        <taxon>Metazoa</taxon>
        <taxon>Spiralia</taxon>
        <taxon>Lophotrochozoa</taxon>
        <taxon>Platyhelminthes</taxon>
        <taxon>Rhabditophora</taxon>
        <taxon>Macrostomorpha</taxon>
        <taxon>Macrostomida</taxon>
        <taxon>Macrostomidae</taxon>
        <taxon>Macrostomum</taxon>
    </lineage>
</organism>
<dbReference type="GO" id="GO:0038023">
    <property type="term" value="F:signaling receptor activity"/>
    <property type="evidence" value="ECO:0007669"/>
    <property type="project" value="InterPro"/>
</dbReference>
<dbReference type="EMBL" id="NIVC01002296">
    <property type="protein sequence ID" value="PAA59094.1"/>
    <property type="molecule type" value="Genomic_DNA"/>
</dbReference>
<dbReference type="STRING" id="282301.A0A267G5G4"/>
<dbReference type="GO" id="GO:0009897">
    <property type="term" value="C:external side of plasma membrane"/>
    <property type="evidence" value="ECO:0007669"/>
    <property type="project" value="TreeGrafter"/>
</dbReference>
<keyword evidence="6" id="KW-1185">Reference proteome</keyword>
<evidence type="ECO:0000259" key="3">
    <source>
        <dbReference type="Pfam" id="PF07850"/>
    </source>
</evidence>
<dbReference type="InterPro" id="IPR056780">
    <property type="entry name" value="Renin_r_C"/>
</dbReference>
<dbReference type="PANTHER" id="PTHR13351:SF1">
    <property type="entry name" value="RENIN RECEPTOR"/>
    <property type="match status" value="1"/>
</dbReference>
<feature type="transmembrane region" description="Helical" evidence="1">
    <location>
        <begin position="294"/>
        <end position="314"/>
    </location>
</feature>
<feature type="signal peptide" evidence="2">
    <location>
        <begin position="1"/>
        <end position="23"/>
    </location>
</feature>
<dbReference type="PANTHER" id="PTHR13351">
    <property type="entry name" value="RENIN RECEPTOR"/>
    <property type="match status" value="1"/>
</dbReference>
<evidence type="ECO:0000313" key="6">
    <source>
        <dbReference type="Proteomes" id="UP000215902"/>
    </source>
</evidence>
<keyword evidence="2" id="KW-0732">Signal</keyword>
<protein>
    <recommendedName>
        <fullName evidence="3">Renin receptor-like C-terminal transmembrane spanning segment domain-containing protein</fullName>
    </recommendedName>
</protein>
<evidence type="ECO:0000313" key="4">
    <source>
        <dbReference type="EMBL" id="PAA59094.1"/>
    </source>
</evidence>
<feature type="chain" id="PRO_5011916167" description="Renin receptor-like C-terminal transmembrane spanning segment domain-containing protein" evidence="2">
    <location>
        <begin position="24"/>
        <end position="335"/>
    </location>
</feature>
<keyword evidence="1" id="KW-0812">Transmembrane</keyword>
<evidence type="ECO:0000256" key="1">
    <source>
        <dbReference type="SAM" id="Phobius"/>
    </source>
</evidence>
<sequence>MKCSIVALSLLMIVIVCIQDALGNQLTVVNVPSGVKLSSSKQVSLADVRALPLQLFGLDETQSGLVSDVSFFRRPSLLAIIAFACGDACAEVDADIRTAISGASAQLSFRLGGSDDALTYQPTGLAEAAARAGLSKSLLAGSSDLADSSHPGLFAGAEAADSLPAALSDDSSLPAETRRQLRFARALADRVVASGLLADSQPDALRVDIPTVGLTADARRRVVEFAVKLAGRLADAAGPQRAFVAMATVSGPAAELIRVGRSLMAAPKEAAAAEDDGMRLADNYKSDFPVMFNLILWLSVVLALAVYAVAYGLWNIDPGKDSIIYRRGYAHAKKD</sequence>
<reference evidence="5 6" key="1">
    <citation type="submission" date="2017-06" db="EMBL/GenBank/DDBJ databases">
        <title>A platform for efficient transgenesis in Macrostomum lignano, a flatworm model organism for stem cell research.</title>
        <authorList>
            <person name="Berezikov E."/>
        </authorList>
    </citation>
    <scope>NUCLEOTIDE SEQUENCE [LARGE SCALE GENOMIC DNA]</scope>
    <source>
        <strain evidence="5">DV1</strain>
        <tissue evidence="5">Whole organism</tissue>
    </source>
</reference>
<evidence type="ECO:0000256" key="2">
    <source>
        <dbReference type="SAM" id="SignalP"/>
    </source>
</evidence>
<dbReference type="OrthoDB" id="7866065at2759"/>
<name>A0A267G5G4_9PLAT</name>
<dbReference type="Pfam" id="PF07850">
    <property type="entry name" value="Renin_r"/>
    <property type="match status" value="1"/>
</dbReference>
<dbReference type="Proteomes" id="UP000215902">
    <property type="component" value="Unassembled WGS sequence"/>
</dbReference>
<accession>A0A267G5G4</accession>
<proteinExistence type="predicted"/>
<gene>
    <name evidence="4" type="ORF">BOX15_Mlig000548g2</name>
    <name evidence="5" type="ORF">BOX15_Mlig024346g1</name>
</gene>
<dbReference type="GO" id="GO:0030177">
    <property type="term" value="P:positive regulation of Wnt signaling pathway"/>
    <property type="evidence" value="ECO:0007669"/>
    <property type="project" value="TreeGrafter"/>
</dbReference>
<evidence type="ECO:0000313" key="5">
    <source>
        <dbReference type="EMBL" id="PAA80492.1"/>
    </source>
</evidence>
<feature type="domain" description="Renin receptor-like C-terminal transmembrane spanning segment" evidence="3">
    <location>
        <begin position="270"/>
        <end position="335"/>
    </location>
</feature>